<feature type="compositionally biased region" description="Basic and acidic residues" evidence="6">
    <location>
        <begin position="181"/>
        <end position="196"/>
    </location>
</feature>
<keyword evidence="3" id="KW-0690">Ribosome biogenesis</keyword>
<dbReference type="OMA" id="ERESVFM"/>
<dbReference type="EMBL" id="KB454545">
    <property type="protein sequence ID" value="EME26640.1"/>
    <property type="molecule type" value="Genomic_DNA"/>
</dbReference>
<sequence>MESSSSSHHLLKEQNNNTEWLEDGEIKAIPKDLIKGKTLVATIHEPTLLEESFQNIEIRGNLQDTLLTTLPGHLTDKLAMNDLERESVFMEQTSQSVSQVIKTLCERGIPYRRPDDYFAEMVKDDKHMGKIEERLMAEKERLERIQRKKEEREAAKLSKQLQLEREKEKKQKTKQFQENVEQLKKQRKKNSDKTMEYWEEEEEEDDDFPVELLEVEEMGAGKRKWSATEKKKKPKVAISRGIVKKRKPKGRYFSKNKPTRGR</sequence>
<keyword evidence="9" id="KW-1185">Reference proteome</keyword>
<dbReference type="Pfam" id="PF05890">
    <property type="entry name" value="Ebp2"/>
    <property type="match status" value="1"/>
</dbReference>
<feature type="region of interest" description="Disordered" evidence="6">
    <location>
        <begin position="153"/>
        <end position="262"/>
    </location>
</feature>
<gene>
    <name evidence="8" type="ORF">Gasu_57600</name>
</gene>
<dbReference type="GO" id="GO:0006364">
    <property type="term" value="P:rRNA processing"/>
    <property type="evidence" value="ECO:0007669"/>
    <property type="project" value="TreeGrafter"/>
</dbReference>
<dbReference type="eggNOG" id="KOG3080">
    <property type="taxonomic scope" value="Eukaryota"/>
</dbReference>
<comment type="similarity">
    <text evidence="2">Belongs to the EBP2 family.</text>
</comment>
<dbReference type="OrthoDB" id="5299at2759"/>
<comment type="subcellular location">
    <subcellularLocation>
        <location evidence="1">Nucleus</location>
        <location evidence="1">Nucleolus</location>
    </subcellularLocation>
</comment>
<evidence type="ECO:0000256" key="4">
    <source>
        <dbReference type="ARBA" id="ARBA00023054"/>
    </source>
</evidence>
<dbReference type="RefSeq" id="XP_005703161.1">
    <property type="nucleotide sequence ID" value="XM_005703104.1"/>
</dbReference>
<evidence type="ECO:0000256" key="2">
    <source>
        <dbReference type="ARBA" id="ARBA00007336"/>
    </source>
</evidence>
<dbReference type="Gramene" id="EME26641">
    <property type="protein sequence ID" value="EME26641"/>
    <property type="gene ID" value="Gasu_57600"/>
</dbReference>
<proteinExistence type="inferred from homology"/>
<evidence type="ECO:0000313" key="7">
    <source>
        <dbReference type="EMBL" id="EME26640.1"/>
    </source>
</evidence>
<keyword evidence="4" id="KW-0175">Coiled coil</keyword>
<dbReference type="STRING" id="130081.M2VTW1"/>
<dbReference type="AlphaFoldDB" id="M2VTW1"/>
<dbReference type="GO" id="GO:0042273">
    <property type="term" value="P:ribosomal large subunit biogenesis"/>
    <property type="evidence" value="ECO:0007669"/>
    <property type="project" value="TreeGrafter"/>
</dbReference>
<organism evidence="8 9">
    <name type="scientific">Galdieria sulphuraria</name>
    <name type="common">Red alga</name>
    <dbReference type="NCBI Taxonomy" id="130081"/>
    <lineage>
        <taxon>Eukaryota</taxon>
        <taxon>Rhodophyta</taxon>
        <taxon>Bangiophyceae</taxon>
        <taxon>Galdieriales</taxon>
        <taxon>Galdieriaceae</taxon>
        <taxon>Galdieria</taxon>
    </lineage>
</organism>
<dbReference type="GeneID" id="17085602"/>
<protein>
    <submittedName>
        <fullName evidence="8">rRNA processing protein-related protein isoform 1</fullName>
    </submittedName>
    <submittedName>
        <fullName evidence="7">rRNA processing protein-related protein isoform 2</fullName>
    </submittedName>
</protein>
<reference evidence="8" key="2">
    <citation type="journal article" date="2013" name="Science">
        <title>Gene Transfer from Bacteria and Archaea Facilitated Evolution of an Extremophilic Eukaryote.</title>
        <authorList>
            <person name="Schoenknecht G."/>
            <person name="Chen W.-H."/>
            <person name="Ternes C.M."/>
            <person name="Barbier G.G."/>
            <person name="Shrestha R.P."/>
            <person name="Stanke M."/>
            <person name="Brautigam A."/>
            <person name="Baker B.J."/>
            <person name="Banfield J.F."/>
            <person name="Garavito R.M."/>
            <person name="Carr K."/>
            <person name="Wilkerson C."/>
            <person name="Rensing S.A."/>
            <person name="Gagneul D."/>
            <person name="Dickenson N.E."/>
            <person name="Oesterhelt C."/>
            <person name="Lercher M.J."/>
            <person name="Weber A.P.M."/>
        </authorList>
    </citation>
    <scope>NUCLEOTIDE SEQUENCE</scope>
    <source>
        <strain evidence="8">074W</strain>
    </source>
</reference>
<evidence type="ECO:0000256" key="6">
    <source>
        <dbReference type="SAM" id="MobiDB-lite"/>
    </source>
</evidence>
<evidence type="ECO:0000256" key="3">
    <source>
        <dbReference type="ARBA" id="ARBA00022517"/>
    </source>
</evidence>
<dbReference type="KEGG" id="gsl:Gasu_57600"/>
<reference evidence="9" key="1">
    <citation type="journal article" date="2013" name="Science">
        <title>Gene transfer from bacteria and archaea facilitated evolution of an extremophilic eukaryote.</title>
        <authorList>
            <person name="Schonknecht G."/>
            <person name="Chen W.H."/>
            <person name="Ternes C.M."/>
            <person name="Barbier G.G."/>
            <person name="Shrestha R.P."/>
            <person name="Stanke M."/>
            <person name="Brautigam A."/>
            <person name="Baker B.J."/>
            <person name="Banfield J.F."/>
            <person name="Garavito R.M."/>
            <person name="Carr K."/>
            <person name="Wilkerson C."/>
            <person name="Rensing S.A."/>
            <person name="Gagneul D."/>
            <person name="Dickenson N.E."/>
            <person name="Oesterhelt C."/>
            <person name="Lercher M.J."/>
            <person name="Weber A.P."/>
        </authorList>
    </citation>
    <scope>NUCLEOTIDE SEQUENCE [LARGE SCALE GENOMIC DNA]</scope>
    <source>
        <strain evidence="9">074W</strain>
    </source>
</reference>
<dbReference type="GO" id="GO:0030687">
    <property type="term" value="C:preribosome, large subunit precursor"/>
    <property type="evidence" value="ECO:0007669"/>
    <property type="project" value="TreeGrafter"/>
</dbReference>
<dbReference type="GO" id="GO:0034399">
    <property type="term" value="C:nuclear periphery"/>
    <property type="evidence" value="ECO:0007669"/>
    <property type="project" value="TreeGrafter"/>
</dbReference>
<dbReference type="EMBL" id="KB454545">
    <property type="protein sequence ID" value="EME26641.1"/>
    <property type="molecule type" value="Genomic_DNA"/>
</dbReference>
<dbReference type="RefSeq" id="XP_005703160.1">
    <property type="nucleotide sequence ID" value="XM_005703103.1"/>
</dbReference>
<accession>M2VTW1</accession>
<dbReference type="PANTHER" id="PTHR13028:SF0">
    <property type="entry name" value="RRNA-PROCESSING PROTEIN EBP2-RELATED"/>
    <property type="match status" value="1"/>
</dbReference>
<dbReference type="PANTHER" id="PTHR13028">
    <property type="entry name" value="RRNA PROCESSING PROTEIN EBNA1-BINDING PROTEIN-RELATED"/>
    <property type="match status" value="1"/>
</dbReference>
<feature type="compositionally biased region" description="Basic residues" evidence="6">
    <location>
        <begin position="242"/>
        <end position="262"/>
    </location>
</feature>
<feature type="compositionally biased region" description="Basic residues" evidence="6">
    <location>
        <begin position="221"/>
        <end position="235"/>
    </location>
</feature>
<dbReference type="GO" id="GO:0005730">
    <property type="term" value="C:nucleolus"/>
    <property type="evidence" value="ECO:0007669"/>
    <property type="project" value="UniProtKB-SubCell"/>
</dbReference>
<feature type="compositionally biased region" description="Basic and acidic residues" evidence="6">
    <location>
        <begin position="153"/>
        <end position="169"/>
    </location>
</feature>
<dbReference type="Gramene" id="EME26640">
    <property type="protein sequence ID" value="EME26640"/>
    <property type="gene ID" value="Gasu_57600"/>
</dbReference>
<evidence type="ECO:0000313" key="8">
    <source>
        <dbReference type="EMBL" id="EME26641.1"/>
    </source>
</evidence>
<dbReference type="Proteomes" id="UP000030680">
    <property type="component" value="Unassembled WGS sequence"/>
</dbReference>
<keyword evidence="5" id="KW-0539">Nucleus</keyword>
<evidence type="ECO:0000256" key="5">
    <source>
        <dbReference type="ARBA" id="ARBA00023242"/>
    </source>
</evidence>
<evidence type="ECO:0000256" key="1">
    <source>
        <dbReference type="ARBA" id="ARBA00004604"/>
    </source>
</evidence>
<evidence type="ECO:0000313" key="9">
    <source>
        <dbReference type="Proteomes" id="UP000030680"/>
    </source>
</evidence>
<name>M2VTW1_GALSU</name>
<feature type="compositionally biased region" description="Acidic residues" evidence="6">
    <location>
        <begin position="197"/>
        <end position="217"/>
    </location>
</feature>
<dbReference type="InterPro" id="IPR008610">
    <property type="entry name" value="Ebp2"/>
</dbReference>